<dbReference type="InterPro" id="IPR000182">
    <property type="entry name" value="GNAT_dom"/>
</dbReference>
<evidence type="ECO:0000313" key="5">
    <source>
        <dbReference type="EMBL" id="MBS4192144.1"/>
    </source>
</evidence>
<feature type="domain" description="N-acetyltransferase" evidence="4">
    <location>
        <begin position="9"/>
        <end position="175"/>
    </location>
</feature>
<reference evidence="5 6" key="1">
    <citation type="submission" date="2021-05" db="EMBL/GenBank/DDBJ databases">
        <title>Novel Bacillus species.</title>
        <authorList>
            <person name="Liu G."/>
        </authorList>
    </citation>
    <scope>NUCLEOTIDE SEQUENCE [LARGE SCALE GENOMIC DNA]</scope>
    <source>
        <strain evidence="5 6">FJAT-49705</strain>
    </source>
</reference>
<dbReference type="Gene3D" id="3.40.630.30">
    <property type="match status" value="1"/>
</dbReference>
<evidence type="ECO:0000313" key="6">
    <source>
        <dbReference type="Proteomes" id="UP000681027"/>
    </source>
</evidence>
<dbReference type="RefSeq" id="WP_213103588.1">
    <property type="nucleotide sequence ID" value="NZ_JAGYPM010000004.1"/>
</dbReference>
<protein>
    <submittedName>
        <fullName evidence="5">GNAT family N-acetyltransferase</fullName>
    </submittedName>
</protein>
<accession>A0ABS5NWD1</accession>
<dbReference type="Proteomes" id="UP000681027">
    <property type="component" value="Unassembled WGS sequence"/>
</dbReference>
<dbReference type="InterPro" id="IPR016181">
    <property type="entry name" value="Acyl_CoA_acyltransferase"/>
</dbReference>
<dbReference type="EMBL" id="JAGYPM010000004">
    <property type="protein sequence ID" value="MBS4192144.1"/>
    <property type="molecule type" value="Genomic_DNA"/>
</dbReference>
<dbReference type="PANTHER" id="PTHR43792:SF8">
    <property type="entry name" value="[RIBOSOMAL PROTEIN US5]-ALANINE N-ACETYLTRANSFERASE"/>
    <property type="match status" value="1"/>
</dbReference>
<proteinExistence type="inferred from homology"/>
<dbReference type="Pfam" id="PF13302">
    <property type="entry name" value="Acetyltransf_3"/>
    <property type="match status" value="1"/>
</dbReference>
<dbReference type="SUPFAM" id="SSF55729">
    <property type="entry name" value="Acyl-CoA N-acyltransferases (Nat)"/>
    <property type="match status" value="1"/>
</dbReference>
<gene>
    <name evidence="5" type="ORF">KHA94_18420</name>
</gene>
<evidence type="ECO:0000259" key="4">
    <source>
        <dbReference type="PROSITE" id="PS51186"/>
    </source>
</evidence>
<dbReference type="PANTHER" id="PTHR43792">
    <property type="entry name" value="GNAT FAMILY, PUTATIVE (AFU_ORTHOLOGUE AFUA_3G00765)-RELATED-RELATED"/>
    <property type="match status" value="1"/>
</dbReference>
<keyword evidence="6" id="KW-1185">Reference proteome</keyword>
<evidence type="ECO:0000256" key="2">
    <source>
        <dbReference type="ARBA" id="ARBA00023315"/>
    </source>
</evidence>
<name>A0ABS5NWD1_9BACI</name>
<comment type="caution">
    <text evidence="5">The sequence shown here is derived from an EMBL/GenBank/DDBJ whole genome shotgun (WGS) entry which is preliminary data.</text>
</comment>
<keyword evidence="2" id="KW-0012">Acyltransferase</keyword>
<evidence type="ECO:0000256" key="3">
    <source>
        <dbReference type="ARBA" id="ARBA00038502"/>
    </source>
</evidence>
<organism evidence="5 6">
    <name type="scientific">Cytobacillus citreus</name>
    <dbReference type="NCBI Taxonomy" id="2833586"/>
    <lineage>
        <taxon>Bacteria</taxon>
        <taxon>Bacillati</taxon>
        <taxon>Bacillota</taxon>
        <taxon>Bacilli</taxon>
        <taxon>Bacillales</taxon>
        <taxon>Bacillaceae</taxon>
        <taxon>Cytobacillus</taxon>
    </lineage>
</organism>
<dbReference type="PROSITE" id="PS51186">
    <property type="entry name" value="GNAT"/>
    <property type="match status" value="1"/>
</dbReference>
<dbReference type="InterPro" id="IPR051531">
    <property type="entry name" value="N-acetyltransferase"/>
</dbReference>
<sequence length="178" mass="20310">MEILNAEQIFLRSLALEDAEKVEEYASDYEVAKTTLNIPNPYPKGAAKEYIANILEAEKEGRVITYAIVLKEDNGLIGLISIRPVMEHRRGELGYWIGKPFWGKGYGTEAAKLLIKFGFAVLNLNRIYAAAFTDNPGSWRIMEKCGMKHEGILRNHILKENKLIDLTFYSILKEEYTH</sequence>
<keyword evidence="1" id="KW-0808">Transferase</keyword>
<evidence type="ECO:0000256" key="1">
    <source>
        <dbReference type="ARBA" id="ARBA00022679"/>
    </source>
</evidence>
<comment type="similarity">
    <text evidence="3">Belongs to the acetyltransferase family. RimJ subfamily.</text>
</comment>